<organism evidence="3 4">
    <name type="scientific">Microlunatus antarcticus</name>
    <dbReference type="NCBI Taxonomy" id="53388"/>
    <lineage>
        <taxon>Bacteria</taxon>
        <taxon>Bacillati</taxon>
        <taxon>Actinomycetota</taxon>
        <taxon>Actinomycetes</taxon>
        <taxon>Propionibacteriales</taxon>
        <taxon>Propionibacteriaceae</taxon>
        <taxon>Microlunatus</taxon>
    </lineage>
</organism>
<comment type="caution">
    <text evidence="3">The sequence shown here is derived from an EMBL/GenBank/DDBJ whole genome shotgun (WGS) entry which is preliminary data.</text>
</comment>
<proteinExistence type="predicted"/>
<dbReference type="SUPFAM" id="SSF53756">
    <property type="entry name" value="UDP-Glycosyltransferase/glycogen phosphorylase"/>
    <property type="match status" value="1"/>
</dbReference>
<dbReference type="GO" id="GO:0016757">
    <property type="term" value="F:glycosyltransferase activity"/>
    <property type="evidence" value="ECO:0007669"/>
    <property type="project" value="InterPro"/>
</dbReference>
<dbReference type="EMBL" id="JACHZG010000001">
    <property type="protein sequence ID" value="MBB3325217.1"/>
    <property type="molecule type" value="Genomic_DNA"/>
</dbReference>
<feature type="domain" description="Glycosyl transferase family 1" evidence="2">
    <location>
        <begin position="197"/>
        <end position="286"/>
    </location>
</feature>
<sequence length="317" mass="33750">MRILLFDVHGGYTDALLAGAHDYAFLPAVDGRGGLSRLGALAPARAREVDSAELRDDPPDVVLLQRPEDAATIADRTGLRAGTDVPAVFLEHNTPKESVPNTRHPLADGPIRVVHVTHLNALLWDCGRTPTTVVEHGLPDPGLRYVGDVDHLAFVVNEPVRRWRVTGTDLLPRFAPLGIDAFGIDGDLLPAALDDQPGVAFAGNLKPPQLRDALVARRAYLHLNRWTSLGLSLIEAMLLGLPVVVLDTTVAARTVPPAAGAISADPDVLVAAARRLLTDPDEARAAGLVAREAALARHGLARFLGDWDRVLAEAVAG</sequence>
<dbReference type="AlphaFoldDB" id="A0A7W5JT53"/>
<dbReference type="Pfam" id="PF00534">
    <property type="entry name" value="Glycos_transf_1"/>
    <property type="match status" value="1"/>
</dbReference>
<gene>
    <name evidence="3" type="ORF">FHX39_000161</name>
</gene>
<keyword evidence="4" id="KW-1185">Reference proteome</keyword>
<evidence type="ECO:0000256" key="1">
    <source>
        <dbReference type="ARBA" id="ARBA00022679"/>
    </source>
</evidence>
<dbReference type="Proteomes" id="UP000565572">
    <property type="component" value="Unassembled WGS sequence"/>
</dbReference>
<evidence type="ECO:0000259" key="2">
    <source>
        <dbReference type="Pfam" id="PF00534"/>
    </source>
</evidence>
<dbReference type="Gene3D" id="3.40.50.2000">
    <property type="entry name" value="Glycogen Phosphorylase B"/>
    <property type="match status" value="1"/>
</dbReference>
<name>A0A7W5JT53_9ACTN</name>
<dbReference type="RefSeq" id="WP_183335950.1">
    <property type="nucleotide sequence ID" value="NZ_JACHZG010000001.1"/>
</dbReference>
<keyword evidence="1" id="KW-0808">Transferase</keyword>
<reference evidence="3 4" key="1">
    <citation type="submission" date="2020-08" db="EMBL/GenBank/DDBJ databases">
        <title>Sequencing the genomes of 1000 actinobacteria strains.</title>
        <authorList>
            <person name="Klenk H.-P."/>
        </authorList>
    </citation>
    <scope>NUCLEOTIDE SEQUENCE [LARGE SCALE GENOMIC DNA]</scope>
    <source>
        <strain evidence="3 4">DSM 11053</strain>
    </source>
</reference>
<evidence type="ECO:0000313" key="4">
    <source>
        <dbReference type="Proteomes" id="UP000565572"/>
    </source>
</evidence>
<accession>A0A7W5JT53</accession>
<dbReference type="InterPro" id="IPR001296">
    <property type="entry name" value="Glyco_trans_1"/>
</dbReference>
<protein>
    <recommendedName>
        <fullName evidence="2">Glycosyl transferase family 1 domain-containing protein</fullName>
    </recommendedName>
</protein>
<evidence type="ECO:0000313" key="3">
    <source>
        <dbReference type="EMBL" id="MBB3325217.1"/>
    </source>
</evidence>